<keyword evidence="3" id="KW-1185">Reference proteome</keyword>
<organism evidence="2 3">
    <name type="scientific">Kitasatospora viridis</name>
    <dbReference type="NCBI Taxonomy" id="281105"/>
    <lineage>
        <taxon>Bacteria</taxon>
        <taxon>Bacillati</taxon>
        <taxon>Actinomycetota</taxon>
        <taxon>Actinomycetes</taxon>
        <taxon>Kitasatosporales</taxon>
        <taxon>Streptomycetaceae</taxon>
        <taxon>Kitasatospora</taxon>
    </lineage>
</organism>
<keyword evidence="1" id="KW-1133">Transmembrane helix</keyword>
<protein>
    <submittedName>
        <fullName evidence="2">Uncharacterized protein</fullName>
    </submittedName>
</protein>
<accession>A0A561S9N7</accession>
<proteinExistence type="predicted"/>
<dbReference type="EMBL" id="VIWT01000009">
    <property type="protein sequence ID" value="TWF71588.1"/>
    <property type="molecule type" value="Genomic_DNA"/>
</dbReference>
<sequence>MSASGIVGMVGIVVLVLCVGGVVAVWRTGSPFPPGRAEGSGPPGCVACGHGAYSHGSRGACGETDYDGPDRYDGGGNWVGTWGERPCPCPGFRTE</sequence>
<dbReference type="Proteomes" id="UP000317940">
    <property type="component" value="Unassembled WGS sequence"/>
</dbReference>
<keyword evidence="1" id="KW-0472">Membrane</keyword>
<name>A0A561S9N7_9ACTN</name>
<evidence type="ECO:0000256" key="1">
    <source>
        <dbReference type="SAM" id="Phobius"/>
    </source>
</evidence>
<comment type="caution">
    <text evidence="2">The sequence shown here is derived from an EMBL/GenBank/DDBJ whole genome shotgun (WGS) entry which is preliminary data.</text>
</comment>
<gene>
    <name evidence="2" type="ORF">FHX73_19218</name>
</gene>
<evidence type="ECO:0000313" key="2">
    <source>
        <dbReference type="EMBL" id="TWF71588.1"/>
    </source>
</evidence>
<keyword evidence="1" id="KW-0812">Transmembrane</keyword>
<evidence type="ECO:0000313" key="3">
    <source>
        <dbReference type="Proteomes" id="UP000317940"/>
    </source>
</evidence>
<reference evidence="2 3" key="1">
    <citation type="submission" date="2019-06" db="EMBL/GenBank/DDBJ databases">
        <title>Sequencing the genomes of 1000 actinobacteria strains.</title>
        <authorList>
            <person name="Klenk H.-P."/>
        </authorList>
    </citation>
    <scope>NUCLEOTIDE SEQUENCE [LARGE SCALE GENOMIC DNA]</scope>
    <source>
        <strain evidence="2 3">DSM 44826</strain>
    </source>
</reference>
<feature type="transmembrane region" description="Helical" evidence="1">
    <location>
        <begin position="6"/>
        <end position="26"/>
    </location>
</feature>
<dbReference type="AlphaFoldDB" id="A0A561S9N7"/>